<dbReference type="Proteomes" id="UP000775872">
    <property type="component" value="Unassembled WGS sequence"/>
</dbReference>
<evidence type="ECO:0000313" key="1">
    <source>
        <dbReference type="EMBL" id="CAH0057754.1"/>
    </source>
</evidence>
<dbReference type="AlphaFoldDB" id="A0A9N9ZLF8"/>
<comment type="caution">
    <text evidence="1">The sequence shown here is derived from an EMBL/GenBank/DDBJ whole genome shotgun (WGS) entry which is preliminary data.</text>
</comment>
<name>A0A9N9ZLF8_9HYPO</name>
<reference evidence="1 2" key="2">
    <citation type="submission" date="2021-10" db="EMBL/GenBank/DDBJ databases">
        <authorList>
            <person name="Piombo E."/>
        </authorList>
    </citation>
    <scope>NUCLEOTIDE SEQUENCE [LARGE SCALE GENOMIC DNA]</scope>
</reference>
<proteinExistence type="predicted"/>
<dbReference type="OrthoDB" id="3932329at2759"/>
<gene>
    <name evidence="1" type="ORF">CSOL1703_00007544</name>
</gene>
<evidence type="ECO:0000313" key="2">
    <source>
        <dbReference type="Proteomes" id="UP000775872"/>
    </source>
</evidence>
<accession>A0A9N9ZLF8</accession>
<organism evidence="1 2">
    <name type="scientific">Clonostachys solani</name>
    <dbReference type="NCBI Taxonomy" id="160281"/>
    <lineage>
        <taxon>Eukaryota</taxon>
        <taxon>Fungi</taxon>
        <taxon>Dikarya</taxon>
        <taxon>Ascomycota</taxon>
        <taxon>Pezizomycotina</taxon>
        <taxon>Sordariomycetes</taxon>
        <taxon>Hypocreomycetidae</taxon>
        <taxon>Hypocreales</taxon>
        <taxon>Bionectriaceae</taxon>
        <taxon>Clonostachys</taxon>
    </lineage>
</organism>
<reference evidence="2" key="1">
    <citation type="submission" date="2019-06" db="EMBL/GenBank/DDBJ databases">
        <authorList>
            <person name="Broberg M."/>
        </authorList>
    </citation>
    <scope>NUCLEOTIDE SEQUENCE [LARGE SCALE GENOMIC DNA]</scope>
</reference>
<keyword evidence="2" id="KW-1185">Reference proteome</keyword>
<protein>
    <submittedName>
        <fullName evidence="1">Uncharacterized protein</fullName>
    </submittedName>
</protein>
<sequence>MGRNQAYCCICGGPFLEPGTREDEPGDWLCYPALWTTVHDTKDGVELDTYKCQLGMYTYDLVNLIGDSQRRVLEQEATYQQHNVFLISESGKKVPAFHVVDNESAIYLAVHSQCSQLVQRFISSRREAHDVFQTSDKDEICSVKQLWQVVFTRLSASGRGVASNIEHPTRYCGIASLHLTEWEPDNNPLVGECVEADPIEVPNLTECILDNLEADASRPRSEETSNDVKDQDWWFNKFITKKELPWMWDLDEDVVSEKQHTGDWNWELLVKKLSLTDISRPEDETLRLPLGLRNRRRIWKCIEDARLGDIQRQIGPPLLGFDVPMEGNLWDGYTPKSQQPAA</sequence>
<dbReference type="EMBL" id="CABFOC020000074">
    <property type="protein sequence ID" value="CAH0057754.1"/>
    <property type="molecule type" value="Genomic_DNA"/>
</dbReference>